<accession>A0ABV3SKV5</accession>
<comment type="caution">
    <text evidence="3">The sequence shown here is derived from an EMBL/GenBank/DDBJ whole genome shotgun (WGS) entry which is preliminary data.</text>
</comment>
<gene>
    <name evidence="3" type="ORF">ABGN05_15835</name>
</gene>
<evidence type="ECO:0000259" key="2">
    <source>
        <dbReference type="Pfam" id="PF12225"/>
    </source>
</evidence>
<protein>
    <submittedName>
        <fullName evidence="3">Methylenetetrahydrofolate reductase C-terminal domain-containing protein</fullName>
    </submittedName>
</protein>
<keyword evidence="4" id="KW-1185">Reference proteome</keyword>
<feature type="domain" description="Methylene-tetrahydrofolate reductase C-terminal-like" evidence="2">
    <location>
        <begin position="101"/>
        <end position="191"/>
    </location>
</feature>
<name>A0ABV3SKV5_9HYPH</name>
<reference evidence="3 4" key="1">
    <citation type="submission" date="2024-05" db="EMBL/GenBank/DDBJ databases">
        <authorList>
            <person name="Jiang F."/>
        </authorList>
    </citation>
    <scope>NUCLEOTIDE SEQUENCE [LARGE SCALE GENOMIC DNA]</scope>
    <source>
        <strain evidence="3 4">LZ166</strain>
    </source>
</reference>
<evidence type="ECO:0000313" key="3">
    <source>
        <dbReference type="EMBL" id="MEX0407136.1"/>
    </source>
</evidence>
<evidence type="ECO:0000313" key="4">
    <source>
        <dbReference type="Proteomes" id="UP001556692"/>
    </source>
</evidence>
<organism evidence="3 4">
    <name type="scientific">Aquibium pacificus</name>
    <dbReference type="NCBI Taxonomy" id="3153579"/>
    <lineage>
        <taxon>Bacteria</taxon>
        <taxon>Pseudomonadati</taxon>
        <taxon>Pseudomonadota</taxon>
        <taxon>Alphaproteobacteria</taxon>
        <taxon>Hyphomicrobiales</taxon>
        <taxon>Phyllobacteriaceae</taxon>
        <taxon>Aquibium</taxon>
    </lineage>
</organism>
<evidence type="ECO:0000256" key="1">
    <source>
        <dbReference type="SAM" id="MobiDB-lite"/>
    </source>
</evidence>
<sequence length="217" mass="23812">MTSTDRPTGSTTAKGPAGAAPQALPPTAAAGVTQASIVKKTAPKTDYKPSDVSPQRRVQRRYSVRLWSVRHSRALEWFYARFADLFLLLHPLWKGIGYGRVEAPVKFVEKRVKGFMFDCRMCGQCVLSSTGMSCPMNCPKQLRNGPCGGVRANGNCEVEPDMPCVWVKAWEGSRNMVKGDAILAVQKPVDQSLRETSAWLRVTARAAAQREKASEPA</sequence>
<dbReference type="RefSeq" id="WP_367955005.1">
    <property type="nucleotide sequence ID" value="NZ_JBDPGJ010000003.1"/>
</dbReference>
<dbReference type="Pfam" id="PF12225">
    <property type="entry name" value="DUF5981"/>
    <property type="match status" value="1"/>
</dbReference>
<feature type="compositionally biased region" description="Low complexity" evidence="1">
    <location>
        <begin position="7"/>
        <end position="28"/>
    </location>
</feature>
<feature type="region of interest" description="Disordered" evidence="1">
    <location>
        <begin position="1"/>
        <end position="28"/>
    </location>
</feature>
<proteinExistence type="predicted"/>
<dbReference type="Proteomes" id="UP001556692">
    <property type="component" value="Unassembled WGS sequence"/>
</dbReference>
<dbReference type="InterPro" id="IPR022026">
    <property type="entry name" value="DUF5981"/>
</dbReference>
<dbReference type="EMBL" id="JBDPGJ010000003">
    <property type="protein sequence ID" value="MEX0407136.1"/>
    <property type="molecule type" value="Genomic_DNA"/>
</dbReference>